<dbReference type="SUPFAM" id="SSF53756">
    <property type="entry name" value="UDP-Glycosyltransferase/glycogen phosphorylase"/>
    <property type="match status" value="1"/>
</dbReference>
<gene>
    <name evidence="1" type="ORF">COX28_03035</name>
</gene>
<sequence>LKAFDLFVLPSVKEGLVYTLIEAEAAALPIIATNVGGNPEIIAHNKN</sequence>
<comment type="caution">
    <text evidence="1">The sequence shown here is derived from an EMBL/GenBank/DDBJ whole genome shotgun (WGS) entry which is preliminary data.</text>
</comment>
<protein>
    <submittedName>
        <fullName evidence="1">Sugar transferase</fullName>
    </submittedName>
</protein>
<keyword evidence="1" id="KW-0808">Transferase</keyword>
<proteinExistence type="predicted"/>
<name>A0A2G9Z7Y5_9BACT</name>
<dbReference type="EMBL" id="PCRX01000055">
    <property type="protein sequence ID" value="PIP28740.1"/>
    <property type="molecule type" value="Genomic_DNA"/>
</dbReference>
<evidence type="ECO:0000313" key="1">
    <source>
        <dbReference type="EMBL" id="PIP28740.1"/>
    </source>
</evidence>
<dbReference type="AlphaFoldDB" id="A0A2G9Z7Y5"/>
<feature type="non-terminal residue" evidence="1">
    <location>
        <position position="47"/>
    </location>
</feature>
<reference evidence="1 2" key="1">
    <citation type="submission" date="2017-09" db="EMBL/GenBank/DDBJ databases">
        <title>Depth-based differentiation of microbial function through sediment-hosted aquifers and enrichment of novel symbionts in the deep terrestrial subsurface.</title>
        <authorList>
            <person name="Probst A.J."/>
            <person name="Ladd B."/>
            <person name="Jarett J.K."/>
            <person name="Geller-Mcgrath D.E."/>
            <person name="Sieber C.M."/>
            <person name="Emerson J.B."/>
            <person name="Anantharaman K."/>
            <person name="Thomas B.C."/>
            <person name="Malmstrom R."/>
            <person name="Stieglmeier M."/>
            <person name="Klingl A."/>
            <person name="Woyke T."/>
            <person name="Ryan C.M."/>
            <person name="Banfield J.F."/>
        </authorList>
    </citation>
    <scope>NUCLEOTIDE SEQUENCE [LARGE SCALE GENOMIC DNA]</scope>
    <source>
        <strain evidence="1">CG23_combo_of_CG06-09_8_20_14_all_39_39</strain>
    </source>
</reference>
<evidence type="ECO:0000313" key="2">
    <source>
        <dbReference type="Proteomes" id="UP000231235"/>
    </source>
</evidence>
<feature type="non-terminal residue" evidence="1">
    <location>
        <position position="1"/>
    </location>
</feature>
<dbReference type="Pfam" id="PF13692">
    <property type="entry name" value="Glyco_trans_1_4"/>
    <property type="match status" value="1"/>
</dbReference>
<dbReference type="GO" id="GO:0016740">
    <property type="term" value="F:transferase activity"/>
    <property type="evidence" value="ECO:0007669"/>
    <property type="project" value="UniProtKB-KW"/>
</dbReference>
<dbReference type="Gene3D" id="3.40.50.2000">
    <property type="entry name" value="Glycogen Phosphorylase B"/>
    <property type="match status" value="1"/>
</dbReference>
<dbReference type="Proteomes" id="UP000231235">
    <property type="component" value="Unassembled WGS sequence"/>
</dbReference>
<organism evidence="1 2">
    <name type="scientific">Candidatus Kuenenbacteria bacterium CG23_combo_of_CG06-09_8_20_14_all_39_39</name>
    <dbReference type="NCBI Taxonomy" id="1974623"/>
    <lineage>
        <taxon>Bacteria</taxon>
        <taxon>Candidatus Kueneniibacteriota</taxon>
    </lineage>
</organism>
<accession>A0A2G9Z7Y5</accession>